<dbReference type="SFLD" id="SFLDS00003">
    <property type="entry name" value="Haloacid_Dehalogenase"/>
    <property type="match status" value="1"/>
</dbReference>
<dbReference type="Pfam" id="PF00702">
    <property type="entry name" value="Hydrolase"/>
    <property type="match status" value="1"/>
</dbReference>
<dbReference type="EMBL" id="VOGB01000004">
    <property type="protein sequence ID" value="MQM72906.1"/>
    <property type="molecule type" value="Genomic_DNA"/>
</dbReference>
<dbReference type="Proteomes" id="UP000473648">
    <property type="component" value="Unassembled WGS sequence"/>
</dbReference>
<dbReference type="AlphaFoldDB" id="A0A6L5GSS9"/>
<keyword evidence="2" id="KW-1185">Reference proteome</keyword>
<dbReference type="SUPFAM" id="SSF56784">
    <property type="entry name" value="HAD-like"/>
    <property type="match status" value="1"/>
</dbReference>
<accession>A0A6L5GSS9</accession>
<dbReference type="InterPro" id="IPR006439">
    <property type="entry name" value="HAD-SF_hydro_IA"/>
</dbReference>
<dbReference type="InterPro" id="IPR036412">
    <property type="entry name" value="HAD-like_sf"/>
</dbReference>
<evidence type="ECO:0000313" key="2">
    <source>
        <dbReference type="Proteomes" id="UP000473648"/>
    </source>
</evidence>
<name>A0A6L5GSS9_9FIRM</name>
<protein>
    <submittedName>
        <fullName evidence="1">HAD family phosphatase</fullName>
    </submittedName>
</protein>
<dbReference type="InterPro" id="IPR023214">
    <property type="entry name" value="HAD_sf"/>
</dbReference>
<dbReference type="InterPro" id="IPR023198">
    <property type="entry name" value="PGP-like_dom2"/>
</dbReference>
<comment type="caution">
    <text evidence="1">The sequence shown here is derived from an EMBL/GenBank/DDBJ whole genome shotgun (WGS) entry which is preliminary data.</text>
</comment>
<dbReference type="CDD" id="cd07505">
    <property type="entry name" value="HAD_BPGM-like"/>
    <property type="match status" value="1"/>
</dbReference>
<dbReference type="PANTHER" id="PTHR18901">
    <property type="entry name" value="2-DEOXYGLUCOSE-6-PHOSPHATE PHOSPHATASE 2"/>
    <property type="match status" value="1"/>
</dbReference>
<sequence length="220" mass="24624">MKQYKGIIFDMDGVLLDSERLYKRIEADMYHAAGIQPTKNEIAKSMGRGCENWWQYLRDTYHLDIDPAAQAEYESRRYFDLLDVPEERPAVFPGVQECFEACHNAGIHLSIASGSKRYLVEKVIDLLKIRMYIDGFVTSEDVKAGKPDPEIMETAASIMGVRPEDCLVIDDATNGMVAGKKAGTDAWLFASADAALVDASEADAVVQSHWEIMEHLNLSK</sequence>
<dbReference type="SFLD" id="SFLDG01135">
    <property type="entry name" value="C1.5.6:_HAD__Beta-PGM__Phospha"/>
    <property type="match status" value="1"/>
</dbReference>
<gene>
    <name evidence="1" type="ORF">FRC53_05700</name>
</gene>
<dbReference type="Gene3D" id="1.10.150.240">
    <property type="entry name" value="Putative phosphatase, domain 2"/>
    <property type="match status" value="1"/>
</dbReference>
<reference evidence="1" key="1">
    <citation type="journal article" date="2020" name="Appl. Environ. Microbiol.">
        <title>Medium-Chain Fatty Acid Synthesis by 'Candidatus Weimeria bifida' gen. nov., sp. nov., and 'Candidatus Pseudoramibacter fermentans' sp. nov.</title>
        <authorList>
            <person name="Scarborough M.J."/>
            <person name="Myers K.S."/>
            <person name="Donohue T.J."/>
            <person name="Noguera D.R."/>
        </authorList>
    </citation>
    <scope>NUCLEOTIDE SEQUENCE</scope>
    <source>
        <strain evidence="1">EUB1.1</strain>
    </source>
</reference>
<evidence type="ECO:0000313" key="1">
    <source>
        <dbReference type="EMBL" id="MQM72906.1"/>
    </source>
</evidence>
<proteinExistence type="predicted"/>
<organism evidence="1 2">
    <name type="scientific">Candidatus Pseudoramibacter fermentans</name>
    <dbReference type="NCBI Taxonomy" id="2594427"/>
    <lineage>
        <taxon>Bacteria</taxon>
        <taxon>Bacillati</taxon>
        <taxon>Bacillota</taxon>
        <taxon>Clostridia</taxon>
        <taxon>Eubacteriales</taxon>
        <taxon>Eubacteriaceae</taxon>
        <taxon>Pseudoramibacter</taxon>
    </lineage>
</organism>
<dbReference type="PANTHER" id="PTHR18901:SF38">
    <property type="entry name" value="PSEUDOURIDINE-5'-PHOSPHATASE"/>
    <property type="match status" value="1"/>
</dbReference>
<dbReference type="NCBIfam" id="TIGR01509">
    <property type="entry name" value="HAD-SF-IA-v3"/>
    <property type="match status" value="1"/>
</dbReference>
<dbReference type="SFLD" id="SFLDG01129">
    <property type="entry name" value="C1.5:_HAD__Beta-PGM__Phosphata"/>
    <property type="match status" value="1"/>
</dbReference>
<dbReference type="Gene3D" id="3.40.50.1000">
    <property type="entry name" value="HAD superfamily/HAD-like"/>
    <property type="match status" value="1"/>
</dbReference>